<keyword evidence="2" id="KW-1185">Reference proteome</keyword>
<sequence>MSKRPPSSQALFVPSIPRDASTYAGSFRVHASIASRHLAQKRHIIAYLPPGHGDDPSARYPVLYMHDGQNLFDGDTAYVRGHDWKMARTAERLILEKKIEPLIIVGIWNTGVHRMDEYTPTRDPNVKQGGGLPLYGRFIVEELKPFVDATYHTDPSRDRTGIGGSSLGGLAALLLGLHYSEHFGRIAALSPSLWWDHGVAFRLVRHLKRKPDIRVWLDMGTREMGSGILHLRQMRDLLAEYGWTLNKDLFYREVRGGKHTEGDWGKRIGAVLRRLYPTKKTRSRTSVKMKSNPSKPTP</sequence>
<dbReference type="SUPFAM" id="SSF53474">
    <property type="entry name" value="alpha/beta-Hydrolases"/>
    <property type="match status" value="1"/>
</dbReference>
<dbReference type="PANTHER" id="PTHR48098:SF6">
    <property type="entry name" value="FERRI-BACILLIBACTIN ESTERASE BESA"/>
    <property type="match status" value="1"/>
</dbReference>
<proteinExistence type="predicted"/>
<evidence type="ECO:0000313" key="2">
    <source>
        <dbReference type="Proteomes" id="UP000676506"/>
    </source>
</evidence>
<accession>A0ABX8B8R1</accession>
<dbReference type="Proteomes" id="UP000676506">
    <property type="component" value="Chromosome 1"/>
</dbReference>
<evidence type="ECO:0000313" key="1">
    <source>
        <dbReference type="EMBL" id="QUW02069.1"/>
    </source>
</evidence>
<reference evidence="1 2" key="1">
    <citation type="submission" date="2021-03" db="EMBL/GenBank/DDBJ databases">
        <title>Genomic and phenotypic characterization of Chloracidobacterium isolates provides evidence for multiple species.</title>
        <authorList>
            <person name="Saini M.K."/>
            <person name="Costas A.M.G."/>
            <person name="Tank M."/>
            <person name="Bryant D.A."/>
        </authorList>
    </citation>
    <scope>NUCLEOTIDE SEQUENCE [LARGE SCALE GENOMIC DNA]</scope>
    <source>
        <strain evidence="1 2">BV2-C</strain>
    </source>
</reference>
<dbReference type="Gene3D" id="3.40.50.1820">
    <property type="entry name" value="alpha/beta hydrolase"/>
    <property type="match status" value="1"/>
</dbReference>
<dbReference type="InterPro" id="IPR050583">
    <property type="entry name" value="Mycobacterial_A85_antigen"/>
</dbReference>
<dbReference type="InterPro" id="IPR000801">
    <property type="entry name" value="Esterase-like"/>
</dbReference>
<keyword evidence="1" id="KW-0378">Hydrolase</keyword>
<protein>
    <submittedName>
        <fullName evidence="1">Alpha/beta hydrolase</fullName>
    </submittedName>
</protein>
<dbReference type="InterPro" id="IPR029058">
    <property type="entry name" value="AB_hydrolase_fold"/>
</dbReference>
<dbReference type="GO" id="GO:0016787">
    <property type="term" value="F:hydrolase activity"/>
    <property type="evidence" value="ECO:0007669"/>
    <property type="project" value="UniProtKB-KW"/>
</dbReference>
<gene>
    <name evidence="1" type="ORF">J8C06_06760</name>
</gene>
<dbReference type="Pfam" id="PF00756">
    <property type="entry name" value="Esterase"/>
    <property type="match status" value="1"/>
</dbReference>
<dbReference type="EMBL" id="CP072648">
    <property type="protein sequence ID" value="QUW02069.1"/>
    <property type="molecule type" value="Genomic_DNA"/>
</dbReference>
<organism evidence="1 2">
    <name type="scientific">Chloracidobacterium validum</name>
    <dbReference type="NCBI Taxonomy" id="2821543"/>
    <lineage>
        <taxon>Bacteria</taxon>
        <taxon>Pseudomonadati</taxon>
        <taxon>Acidobacteriota</taxon>
        <taxon>Terriglobia</taxon>
        <taxon>Terriglobales</taxon>
        <taxon>Acidobacteriaceae</taxon>
        <taxon>Chloracidobacterium</taxon>
    </lineage>
</organism>
<name>A0ABX8B8R1_9BACT</name>
<dbReference type="RefSeq" id="WP_211427960.1">
    <property type="nucleotide sequence ID" value="NZ_CP072648.1"/>
</dbReference>
<dbReference type="PANTHER" id="PTHR48098">
    <property type="entry name" value="ENTEROCHELIN ESTERASE-RELATED"/>
    <property type="match status" value="1"/>
</dbReference>